<dbReference type="PANTHER" id="PTHR37163">
    <property type="entry name" value="CONSERVED PROTEIN"/>
    <property type="match status" value="1"/>
</dbReference>
<protein>
    <recommendedName>
        <fullName evidence="3">DUF501 domain-containing protein</fullName>
    </recommendedName>
</protein>
<sequence>MLTQLQQIPSEQQKALIAEELGREPKGMTYVTATDSSGRPLVVQVEALVDDKPFPTLYWLSSRLLVKELSHLEAAGVIKQLETRLQEDQQLLADYRKSHEDYIQRRWSAMTPEIRSRVEALGFADVFKRRGVGGIENWQQVRCLHTQYAHHLSGYNAIGEWLDSEFGIGDLIP</sequence>
<evidence type="ECO:0008006" key="3">
    <source>
        <dbReference type="Google" id="ProtNLM"/>
    </source>
</evidence>
<evidence type="ECO:0000313" key="1">
    <source>
        <dbReference type="EMBL" id="SFC20621.1"/>
    </source>
</evidence>
<dbReference type="OrthoDB" id="5293413at2"/>
<gene>
    <name evidence="1" type="ORF">SAMN05660443_1884</name>
</gene>
<proteinExistence type="predicted"/>
<keyword evidence="2" id="KW-1185">Reference proteome</keyword>
<dbReference type="InterPro" id="IPR007511">
    <property type="entry name" value="DUF501"/>
</dbReference>
<organism evidence="1 2">
    <name type="scientific">Marinospirillum celere</name>
    <dbReference type="NCBI Taxonomy" id="1122252"/>
    <lineage>
        <taxon>Bacteria</taxon>
        <taxon>Pseudomonadati</taxon>
        <taxon>Pseudomonadota</taxon>
        <taxon>Gammaproteobacteria</taxon>
        <taxon>Oceanospirillales</taxon>
        <taxon>Oceanospirillaceae</taxon>
        <taxon>Marinospirillum</taxon>
    </lineage>
</organism>
<dbReference type="EMBL" id="FOLH01000003">
    <property type="protein sequence ID" value="SFC20621.1"/>
    <property type="molecule type" value="Genomic_DNA"/>
</dbReference>
<evidence type="ECO:0000313" key="2">
    <source>
        <dbReference type="Proteomes" id="UP000199058"/>
    </source>
</evidence>
<dbReference type="AlphaFoldDB" id="A0A1I1H9T9"/>
<name>A0A1I1H9T9_9GAMM</name>
<dbReference type="RefSeq" id="WP_091962492.1">
    <property type="nucleotide sequence ID" value="NZ_FOLH01000003.1"/>
</dbReference>
<dbReference type="Pfam" id="PF04417">
    <property type="entry name" value="DUF501"/>
    <property type="match status" value="1"/>
</dbReference>
<accession>A0A1I1H9T9</accession>
<dbReference type="PANTHER" id="PTHR37163:SF1">
    <property type="entry name" value="DUF501 DOMAIN-CONTAINING PROTEIN"/>
    <property type="match status" value="1"/>
</dbReference>
<dbReference type="Proteomes" id="UP000199058">
    <property type="component" value="Unassembled WGS sequence"/>
</dbReference>
<reference evidence="1 2" key="1">
    <citation type="submission" date="2016-10" db="EMBL/GenBank/DDBJ databases">
        <authorList>
            <person name="de Groot N.N."/>
        </authorList>
    </citation>
    <scope>NUCLEOTIDE SEQUENCE [LARGE SCALE GENOMIC DNA]</scope>
    <source>
        <strain evidence="1 2">DSM 18438</strain>
    </source>
</reference>
<dbReference type="STRING" id="1122252.SAMN05660443_1884"/>